<proteinExistence type="predicted"/>
<sequence length="254" mass="29232">MVNTTSSFFGFKQSPSYPARELLGLIMKTLKQNDSHMRLEENQQLGEGFKSVTRPWALVLAKEPNVFEDTLKNRIVSIHTTGATALDNMPPEERLWLDAIQVCRVENIHQLRAIVCSLHMKETGKKAQNIVQWIEREKDGQPPNLIVVVDLLDYLVNQQEKLNDPLRYLYIDEGELSRILSNLVETCIYETDVGSIYWEKSLGRKVGHFTELLITDKECLPPLSQITTDISPFVKDGIQKLHRILNYYLDSLYI</sequence>
<evidence type="ECO:0000313" key="1">
    <source>
        <dbReference type="EMBL" id="OBZ89364.1"/>
    </source>
</evidence>
<reference evidence="1 2" key="1">
    <citation type="submission" date="2016-03" db="EMBL/GenBank/DDBJ databases">
        <title>Choanephora cucurbitarum.</title>
        <authorList>
            <person name="Min B."/>
            <person name="Park H."/>
            <person name="Park J.-H."/>
            <person name="Shin H.-D."/>
            <person name="Choi I.-G."/>
        </authorList>
    </citation>
    <scope>NUCLEOTIDE SEQUENCE [LARGE SCALE GENOMIC DNA]</scope>
    <source>
        <strain evidence="1 2">KUS-F28377</strain>
    </source>
</reference>
<dbReference type="Proteomes" id="UP000093000">
    <property type="component" value="Unassembled WGS sequence"/>
</dbReference>
<keyword evidence="2" id="KW-1185">Reference proteome</keyword>
<comment type="caution">
    <text evidence="1">The sequence shown here is derived from an EMBL/GenBank/DDBJ whole genome shotgun (WGS) entry which is preliminary data.</text>
</comment>
<dbReference type="InParanoid" id="A0A1C7NQ33"/>
<accession>A0A1C7NQ33</accession>
<gene>
    <name evidence="1" type="ORF">A0J61_02588</name>
</gene>
<dbReference type="OrthoDB" id="2378114at2759"/>
<evidence type="ECO:0000313" key="2">
    <source>
        <dbReference type="Proteomes" id="UP000093000"/>
    </source>
</evidence>
<dbReference type="AlphaFoldDB" id="A0A1C7NQ33"/>
<dbReference type="EMBL" id="LUGH01000099">
    <property type="protein sequence ID" value="OBZ89364.1"/>
    <property type="molecule type" value="Genomic_DNA"/>
</dbReference>
<protein>
    <submittedName>
        <fullName evidence="1">Uncharacterized protein</fullName>
    </submittedName>
</protein>
<name>A0A1C7NQ33_9FUNG</name>
<organism evidence="1 2">
    <name type="scientific">Choanephora cucurbitarum</name>
    <dbReference type="NCBI Taxonomy" id="101091"/>
    <lineage>
        <taxon>Eukaryota</taxon>
        <taxon>Fungi</taxon>
        <taxon>Fungi incertae sedis</taxon>
        <taxon>Mucoromycota</taxon>
        <taxon>Mucoromycotina</taxon>
        <taxon>Mucoromycetes</taxon>
        <taxon>Mucorales</taxon>
        <taxon>Mucorineae</taxon>
        <taxon>Choanephoraceae</taxon>
        <taxon>Choanephoroideae</taxon>
        <taxon>Choanephora</taxon>
    </lineage>
</organism>